<dbReference type="AlphaFoldDB" id="A0A4Y2VJV1"/>
<reference evidence="1 2" key="1">
    <citation type="journal article" date="2019" name="Sci. Rep.">
        <title>Orb-weaving spider Araneus ventricosus genome elucidates the spidroin gene catalogue.</title>
        <authorList>
            <person name="Kono N."/>
            <person name="Nakamura H."/>
            <person name="Ohtoshi R."/>
            <person name="Moran D.A.P."/>
            <person name="Shinohara A."/>
            <person name="Yoshida Y."/>
            <person name="Fujiwara M."/>
            <person name="Mori M."/>
            <person name="Tomita M."/>
            <person name="Arakawa K."/>
        </authorList>
    </citation>
    <scope>NUCLEOTIDE SEQUENCE [LARGE SCALE GENOMIC DNA]</scope>
</reference>
<name>A0A4Y2VJV1_ARAVE</name>
<dbReference type="EMBL" id="BGPR01047558">
    <property type="protein sequence ID" value="GBO24604.1"/>
    <property type="molecule type" value="Genomic_DNA"/>
</dbReference>
<organism evidence="1 2">
    <name type="scientific">Araneus ventricosus</name>
    <name type="common">Orbweaver spider</name>
    <name type="synonym">Epeira ventricosa</name>
    <dbReference type="NCBI Taxonomy" id="182803"/>
    <lineage>
        <taxon>Eukaryota</taxon>
        <taxon>Metazoa</taxon>
        <taxon>Ecdysozoa</taxon>
        <taxon>Arthropoda</taxon>
        <taxon>Chelicerata</taxon>
        <taxon>Arachnida</taxon>
        <taxon>Araneae</taxon>
        <taxon>Araneomorphae</taxon>
        <taxon>Entelegynae</taxon>
        <taxon>Araneoidea</taxon>
        <taxon>Araneidae</taxon>
        <taxon>Araneus</taxon>
    </lineage>
</organism>
<accession>A0A4Y2VJV1</accession>
<sequence>MQEYPEEFNFPEINDILFEVIKDITLSETLIVCVLLGNSQNSSSALHGTDIFLESKEDQYDIADSLDKEGTASGQCRTLGLPLNYTQEERPLLTFLGGIHQLIHGMVVTGSTVPSPSFHATPTGGRLAIDRFKAGHSLEI</sequence>
<comment type="caution">
    <text evidence="1">The sequence shown here is derived from an EMBL/GenBank/DDBJ whole genome shotgun (WGS) entry which is preliminary data.</text>
</comment>
<evidence type="ECO:0000313" key="1">
    <source>
        <dbReference type="EMBL" id="GBO24604.1"/>
    </source>
</evidence>
<keyword evidence="2" id="KW-1185">Reference proteome</keyword>
<dbReference type="Proteomes" id="UP000499080">
    <property type="component" value="Unassembled WGS sequence"/>
</dbReference>
<evidence type="ECO:0000313" key="2">
    <source>
        <dbReference type="Proteomes" id="UP000499080"/>
    </source>
</evidence>
<proteinExistence type="predicted"/>
<gene>
    <name evidence="1" type="ORF">AVEN_126200_1</name>
</gene>
<protein>
    <submittedName>
        <fullName evidence="1">Uncharacterized protein</fullName>
    </submittedName>
</protein>